<organism evidence="1 2">
    <name type="scientific">Cyanophage P-TIM40</name>
    <dbReference type="NCBI Taxonomy" id="1589733"/>
    <lineage>
        <taxon>Viruses</taxon>
        <taxon>Duplodnaviria</taxon>
        <taxon>Heunggongvirae</taxon>
        <taxon>Uroviricota</taxon>
        <taxon>Caudoviricetes</taxon>
        <taxon>Pantevenvirales</taxon>
        <taxon>Kyanoviridae</taxon>
        <taxon>Libanvirus</taxon>
        <taxon>Libanvirus ptim40</taxon>
    </lineage>
</organism>
<proteinExistence type="predicted"/>
<name>A0A0C5AMY5_9CAUD</name>
<keyword evidence="2" id="KW-1185">Reference proteome</keyword>
<dbReference type="RefSeq" id="YP_009188297.1">
    <property type="nucleotide sequence ID" value="NC_028663.1"/>
</dbReference>
<evidence type="ECO:0008006" key="3">
    <source>
        <dbReference type="Google" id="ProtNLM"/>
    </source>
</evidence>
<dbReference type="EMBL" id="KP211958">
    <property type="protein sequence ID" value="AJK27630.1"/>
    <property type="molecule type" value="Genomic_DNA"/>
</dbReference>
<dbReference type="Proteomes" id="UP000032135">
    <property type="component" value="Segment"/>
</dbReference>
<sequence>MREHNMNKFIATAVGLSLGVATCAMAKPTKGFFTYDAMGCMLLKECTEDVERVYSTRDLKKRFPYESWDPVQYEFDSMVNSLEKLGIHVHIASPKYFPPGHRGVYHTVSNHFYLNEAYVSRPHVLMAVVRHEGWHAAQDCMAGTLDNTFLAIIMDEEKVPDLWADMATKTYFQNPKAIPWEKEAFWAGHTEGMTQKALEVCASGKPMWEVYQPTPLTKKWLKENNYIKE</sequence>
<dbReference type="KEGG" id="vg:26516748"/>
<dbReference type="GeneID" id="26516748"/>
<evidence type="ECO:0000313" key="2">
    <source>
        <dbReference type="Proteomes" id="UP000032135"/>
    </source>
</evidence>
<evidence type="ECO:0000313" key="1">
    <source>
        <dbReference type="EMBL" id="AJK27630.1"/>
    </source>
</evidence>
<protein>
    <recommendedName>
        <fullName evidence="3">Gp219</fullName>
    </recommendedName>
</protein>
<dbReference type="OrthoDB" id="9189at10239"/>
<gene>
    <name evidence="1" type="ORF">PTIM40_224</name>
</gene>
<accession>A0A0C5AMY5</accession>
<reference evidence="1 2" key="1">
    <citation type="submission" date="2014-11" db="EMBL/GenBank/DDBJ databases">
        <authorList>
            <person name="Fedida A."/>
            <person name="Lindell D."/>
        </authorList>
    </citation>
    <scope>NUCLEOTIDE SEQUENCE [LARGE SCALE GENOMIC DNA]</scope>
</reference>